<protein>
    <submittedName>
        <fullName evidence="3">Uncharacterized protein (TIGR03083 family)</fullName>
    </submittedName>
</protein>
<organism evidence="3 4">
    <name type="scientific">Actinomadura namibiensis</name>
    <dbReference type="NCBI Taxonomy" id="182080"/>
    <lineage>
        <taxon>Bacteria</taxon>
        <taxon>Bacillati</taxon>
        <taxon>Actinomycetota</taxon>
        <taxon>Actinomycetes</taxon>
        <taxon>Streptosporangiales</taxon>
        <taxon>Thermomonosporaceae</taxon>
        <taxon>Actinomadura</taxon>
    </lineage>
</organism>
<feature type="domain" description="MDMPI C-terminal" evidence="1">
    <location>
        <begin position="175"/>
        <end position="260"/>
    </location>
</feature>
<feature type="domain" description="Mycothiol-dependent maleylpyruvate isomerase metal-binding" evidence="2">
    <location>
        <begin position="14"/>
        <end position="150"/>
    </location>
</feature>
<dbReference type="Pfam" id="PF11716">
    <property type="entry name" value="MDMPI_N"/>
    <property type="match status" value="1"/>
</dbReference>
<reference evidence="3 4" key="1">
    <citation type="submission" date="2020-08" db="EMBL/GenBank/DDBJ databases">
        <title>Genomic Encyclopedia of Type Strains, Phase IV (KMG-IV): sequencing the most valuable type-strain genomes for metagenomic binning, comparative biology and taxonomic classification.</title>
        <authorList>
            <person name="Goeker M."/>
        </authorList>
    </citation>
    <scope>NUCLEOTIDE SEQUENCE [LARGE SCALE GENOMIC DNA]</scope>
    <source>
        <strain evidence="3 4">DSM 44197</strain>
    </source>
</reference>
<dbReference type="Proteomes" id="UP000572680">
    <property type="component" value="Unassembled WGS sequence"/>
</dbReference>
<accession>A0A7W3LNE4</accession>
<keyword evidence="4" id="KW-1185">Reference proteome</keyword>
<dbReference type="InterPro" id="IPR017517">
    <property type="entry name" value="Maleyloyr_isom"/>
</dbReference>
<gene>
    <name evidence="3" type="ORF">HNR61_002856</name>
</gene>
<evidence type="ECO:0000259" key="1">
    <source>
        <dbReference type="Pfam" id="PF07398"/>
    </source>
</evidence>
<dbReference type="AlphaFoldDB" id="A0A7W3LNE4"/>
<evidence type="ECO:0000313" key="3">
    <source>
        <dbReference type="EMBL" id="MBA8951225.1"/>
    </source>
</evidence>
<dbReference type="InterPro" id="IPR034660">
    <property type="entry name" value="DinB/YfiT-like"/>
</dbReference>
<dbReference type="EMBL" id="JACJIA010000003">
    <property type="protein sequence ID" value="MBA8951225.1"/>
    <property type="molecule type" value="Genomic_DNA"/>
</dbReference>
<dbReference type="SUPFAM" id="SSF109854">
    <property type="entry name" value="DinB/YfiT-like putative metalloenzymes"/>
    <property type="match status" value="1"/>
</dbReference>
<name>A0A7W3LNE4_ACTNM</name>
<dbReference type="NCBIfam" id="TIGR03083">
    <property type="entry name" value="maleylpyruvate isomerase family mycothiol-dependent enzyme"/>
    <property type="match status" value="1"/>
</dbReference>
<sequence>MKDVMAANVAAFEQTMRSTLALAEDLTGRDWERATECPGWNVRDVFSHLVGIEMTLLGEDPAPGHVLPADLPHVRNEMGRGLEAAVDARRSRSGPEVLAELREVVGRRLAELPGIDPGRPAVAPTGREMPYAELMGLRAFDCWVHEQDVRRAVGRPGNLDAPATDCVRRVLLPGLPVIVAKRAGAAPGRSVTFEVTGPVAFTEHVLVGDDGRAARVGSLEGGPTAVVRTDWESFVRLLAGRCGPADVTVEASGDRALADRVLAHMGITV</sequence>
<comment type="caution">
    <text evidence="3">The sequence shown here is derived from an EMBL/GenBank/DDBJ whole genome shotgun (WGS) entry which is preliminary data.</text>
</comment>
<evidence type="ECO:0000313" key="4">
    <source>
        <dbReference type="Proteomes" id="UP000572680"/>
    </source>
</evidence>
<dbReference type="Gene3D" id="1.20.120.450">
    <property type="entry name" value="dinb family like domain"/>
    <property type="match status" value="1"/>
</dbReference>
<dbReference type="RefSeq" id="WP_182843583.1">
    <property type="nucleotide sequence ID" value="NZ_BAAALP010000009.1"/>
</dbReference>
<dbReference type="GO" id="GO:0046872">
    <property type="term" value="F:metal ion binding"/>
    <property type="evidence" value="ECO:0007669"/>
    <property type="project" value="InterPro"/>
</dbReference>
<dbReference type="InterPro" id="IPR010872">
    <property type="entry name" value="MDMPI_C-term_domain"/>
</dbReference>
<dbReference type="Pfam" id="PF07398">
    <property type="entry name" value="MDMPI_C"/>
    <property type="match status" value="1"/>
</dbReference>
<dbReference type="InterPro" id="IPR024344">
    <property type="entry name" value="MDMPI_metal-binding"/>
</dbReference>
<evidence type="ECO:0000259" key="2">
    <source>
        <dbReference type="Pfam" id="PF11716"/>
    </source>
</evidence>
<proteinExistence type="predicted"/>